<name>A0ABV5J402_9BACT</name>
<feature type="chain" id="PRO_5045925950" description="Adhesin domain-containing protein" evidence="1">
    <location>
        <begin position="22"/>
        <end position="297"/>
    </location>
</feature>
<reference evidence="2 3" key="1">
    <citation type="submission" date="2024-09" db="EMBL/GenBank/DDBJ databases">
        <authorList>
            <person name="Sun Q."/>
            <person name="Mori K."/>
        </authorList>
    </citation>
    <scope>NUCLEOTIDE SEQUENCE [LARGE SCALE GENOMIC DNA]</scope>
    <source>
        <strain evidence="2 3">CECT 7682</strain>
    </source>
</reference>
<accession>A0ABV5J402</accession>
<dbReference type="RefSeq" id="WP_379945329.1">
    <property type="nucleotide sequence ID" value="NZ_JBHMEW010000008.1"/>
</dbReference>
<evidence type="ECO:0000313" key="3">
    <source>
        <dbReference type="Proteomes" id="UP001589654"/>
    </source>
</evidence>
<dbReference type="Proteomes" id="UP001589654">
    <property type="component" value="Unassembled WGS sequence"/>
</dbReference>
<comment type="caution">
    <text evidence="2">The sequence shown here is derived from an EMBL/GenBank/DDBJ whole genome shotgun (WGS) entry which is preliminary data.</text>
</comment>
<evidence type="ECO:0000313" key="2">
    <source>
        <dbReference type="EMBL" id="MFB9210704.1"/>
    </source>
</evidence>
<keyword evidence="3" id="KW-1185">Reference proteome</keyword>
<keyword evidence="1" id="KW-0732">Signal</keyword>
<gene>
    <name evidence="2" type="ORF">ACFFUR_02735</name>
</gene>
<evidence type="ECO:0008006" key="4">
    <source>
        <dbReference type="Google" id="ProtNLM"/>
    </source>
</evidence>
<feature type="signal peptide" evidence="1">
    <location>
        <begin position="1"/>
        <end position="21"/>
    </location>
</feature>
<sequence length="297" mass="33263">MLNKLCLFVFIVFGLSQQVDAQIIKEFTVEKKHGFNLVQLDFSSYKGVSDIGKRYITSPIHIHGHLSKVNILPDFQYSIDNNVLKVVLNHQNVENENLGKSLSSKIFSNKQANFDHTWDVGLCEKFTYDLNFNFEIGKANLDLSELNVKKCKIKTVTADVDLNYKGHEHNPSEMDTMMVKVNMGTVNAVNIGHANASQVIFDVNYGKVNLNFPDPVSIKKSCRIATTVGAGAVYVVLPPTQYSYRVKIKSTAMCRTSLPGHLVEKGNKTYVSKGYRENAENLLTFEFDVSVGSLVLK</sequence>
<proteinExistence type="predicted"/>
<organism evidence="2 3">
    <name type="scientific">Echinicola jeungdonensis</name>
    <dbReference type="NCBI Taxonomy" id="709343"/>
    <lineage>
        <taxon>Bacteria</taxon>
        <taxon>Pseudomonadati</taxon>
        <taxon>Bacteroidota</taxon>
        <taxon>Cytophagia</taxon>
        <taxon>Cytophagales</taxon>
        <taxon>Cyclobacteriaceae</taxon>
        <taxon>Echinicola</taxon>
    </lineage>
</organism>
<protein>
    <recommendedName>
        <fullName evidence="4">Adhesin domain-containing protein</fullName>
    </recommendedName>
</protein>
<dbReference type="EMBL" id="JBHMEW010000008">
    <property type="protein sequence ID" value="MFB9210704.1"/>
    <property type="molecule type" value="Genomic_DNA"/>
</dbReference>
<evidence type="ECO:0000256" key="1">
    <source>
        <dbReference type="SAM" id="SignalP"/>
    </source>
</evidence>